<evidence type="ECO:0008006" key="5">
    <source>
        <dbReference type="Google" id="ProtNLM"/>
    </source>
</evidence>
<accession>A0ABU3BQT8</accession>
<evidence type="ECO:0000313" key="4">
    <source>
        <dbReference type="Proteomes" id="UP001267426"/>
    </source>
</evidence>
<feature type="transmembrane region" description="Helical" evidence="2">
    <location>
        <begin position="411"/>
        <end position="434"/>
    </location>
</feature>
<feature type="transmembrane region" description="Helical" evidence="2">
    <location>
        <begin position="322"/>
        <end position="339"/>
    </location>
</feature>
<evidence type="ECO:0000256" key="1">
    <source>
        <dbReference type="SAM" id="MobiDB-lite"/>
    </source>
</evidence>
<sequence length="549" mass="57467">PAPALTSPPRPADTVAMPTTRTPGRPVLTLAAAQLRADLRHARSGKRSAGRVATTVIAYGFTGLVLALSLGNAPAAQALFVSVSFGVVLAAFGVVGSYDDLMGRPKENAWLATLPATERQHYGARLVGVGVYTGLMVTGVAVPVALRVALAHGGGAGLAVGAGVAAAVAWTAAAALVVLWSLTLALPPTPLRYALTAARALFIGVLVLGFQLIGTTAEAVDVPWWPGAWLADAILGRSTWGLGVLLATVALFAVLFTAVFPDRYFRLLRRLADGARRAERAGRGGRRLLPFERVAARRGPVRAVYGFALAAFADDRIVRGRLWPAALLPLAFVVFGWLGDGLGSLFVYGTAGLLTDPNTQLHLSVIVVLLFCAQSLVQTLQYSDHAEAAWLFGTLPEARPRLAQIGAQKALMVRVLLPLHVGIAALLVLSMPVADAAVHAAFWFAVVALATRLQAVLYRTPPFSRRSDHFGAAARLAPLLVSAPAGAAVAFLQMWAFVTPGRALAVTAGLLALGAAVAETAVRWPARRTRSPRPQAPAPPRPRAVEAVA</sequence>
<dbReference type="RefSeq" id="WP_311662894.1">
    <property type="nucleotide sequence ID" value="NZ_JAVRHT010000013.1"/>
</dbReference>
<dbReference type="EMBL" id="JAVRHT010000013">
    <property type="protein sequence ID" value="MDT0631551.1"/>
    <property type="molecule type" value="Genomic_DNA"/>
</dbReference>
<reference evidence="3 4" key="1">
    <citation type="submission" date="2023-09" db="EMBL/GenBank/DDBJ databases">
        <authorList>
            <person name="Rey-Velasco X."/>
        </authorList>
    </citation>
    <scope>NUCLEOTIDE SEQUENCE [LARGE SCALE GENOMIC DNA]</scope>
    <source>
        <strain evidence="3 4">F394</strain>
    </source>
</reference>
<name>A0ABU3BQT8_9BACT</name>
<feature type="transmembrane region" description="Helical" evidence="2">
    <location>
        <begin position="240"/>
        <end position="260"/>
    </location>
</feature>
<feature type="transmembrane region" description="Helical" evidence="2">
    <location>
        <begin position="76"/>
        <end position="98"/>
    </location>
</feature>
<feature type="region of interest" description="Disordered" evidence="1">
    <location>
        <begin position="1"/>
        <end position="22"/>
    </location>
</feature>
<feature type="region of interest" description="Disordered" evidence="1">
    <location>
        <begin position="524"/>
        <end position="549"/>
    </location>
</feature>
<feature type="transmembrane region" description="Helical" evidence="2">
    <location>
        <begin position="504"/>
        <end position="524"/>
    </location>
</feature>
<organism evidence="3 4">
    <name type="scientific">Rubrivirga litoralis</name>
    <dbReference type="NCBI Taxonomy" id="3075598"/>
    <lineage>
        <taxon>Bacteria</taxon>
        <taxon>Pseudomonadati</taxon>
        <taxon>Rhodothermota</taxon>
        <taxon>Rhodothermia</taxon>
        <taxon>Rhodothermales</taxon>
        <taxon>Rubricoccaceae</taxon>
        <taxon>Rubrivirga</taxon>
    </lineage>
</organism>
<feature type="non-terminal residue" evidence="3">
    <location>
        <position position="1"/>
    </location>
</feature>
<feature type="transmembrane region" description="Helical" evidence="2">
    <location>
        <begin position="158"/>
        <end position="186"/>
    </location>
</feature>
<gene>
    <name evidence="3" type="ORF">RM540_07280</name>
</gene>
<feature type="transmembrane region" description="Helical" evidence="2">
    <location>
        <begin position="49"/>
        <end position="70"/>
    </location>
</feature>
<feature type="transmembrane region" description="Helical" evidence="2">
    <location>
        <begin position="198"/>
        <end position="220"/>
    </location>
</feature>
<keyword evidence="4" id="KW-1185">Reference proteome</keyword>
<feature type="transmembrane region" description="Helical" evidence="2">
    <location>
        <begin position="479"/>
        <end position="498"/>
    </location>
</feature>
<proteinExistence type="predicted"/>
<feature type="transmembrane region" description="Helical" evidence="2">
    <location>
        <begin position="359"/>
        <end position="377"/>
    </location>
</feature>
<comment type="caution">
    <text evidence="3">The sequence shown here is derived from an EMBL/GenBank/DDBJ whole genome shotgun (WGS) entry which is preliminary data.</text>
</comment>
<keyword evidence="2" id="KW-1133">Transmembrane helix</keyword>
<keyword evidence="2" id="KW-0472">Membrane</keyword>
<feature type="transmembrane region" description="Helical" evidence="2">
    <location>
        <begin position="126"/>
        <end position="146"/>
    </location>
</feature>
<evidence type="ECO:0000256" key="2">
    <source>
        <dbReference type="SAM" id="Phobius"/>
    </source>
</evidence>
<evidence type="ECO:0000313" key="3">
    <source>
        <dbReference type="EMBL" id="MDT0631551.1"/>
    </source>
</evidence>
<dbReference type="Proteomes" id="UP001267426">
    <property type="component" value="Unassembled WGS sequence"/>
</dbReference>
<feature type="transmembrane region" description="Helical" evidence="2">
    <location>
        <begin position="440"/>
        <end position="458"/>
    </location>
</feature>
<keyword evidence="2" id="KW-0812">Transmembrane</keyword>
<protein>
    <recommendedName>
        <fullName evidence="5">ABC-2 type transport system permease protein</fullName>
    </recommendedName>
</protein>
<feature type="compositionally biased region" description="Pro residues" evidence="1">
    <location>
        <begin position="1"/>
        <end position="11"/>
    </location>
</feature>